<name>A0A6N9YMW6_9ACTN</name>
<evidence type="ECO:0000256" key="1">
    <source>
        <dbReference type="ARBA" id="ARBA00023015"/>
    </source>
</evidence>
<reference evidence="6 7" key="1">
    <citation type="submission" date="2020-02" db="EMBL/GenBank/DDBJ databases">
        <authorList>
            <person name="Li X.-J."/>
            <person name="Feng X.-M."/>
        </authorList>
    </citation>
    <scope>NUCLEOTIDE SEQUENCE [LARGE SCALE GENOMIC DNA]</scope>
    <source>
        <strain evidence="6 7">CGMCC 4.7225</strain>
    </source>
</reference>
<evidence type="ECO:0000313" key="6">
    <source>
        <dbReference type="EMBL" id="NED96333.1"/>
    </source>
</evidence>
<protein>
    <submittedName>
        <fullName evidence="6">TetR/AcrR family transcriptional regulator</fullName>
    </submittedName>
</protein>
<dbReference type="GO" id="GO:0000976">
    <property type="term" value="F:transcription cis-regulatory region binding"/>
    <property type="evidence" value="ECO:0007669"/>
    <property type="project" value="TreeGrafter"/>
</dbReference>
<dbReference type="PROSITE" id="PS50977">
    <property type="entry name" value="HTH_TETR_2"/>
    <property type="match status" value="1"/>
</dbReference>
<dbReference type="InterPro" id="IPR009057">
    <property type="entry name" value="Homeodomain-like_sf"/>
</dbReference>
<dbReference type="Pfam" id="PF00440">
    <property type="entry name" value="TetR_N"/>
    <property type="match status" value="1"/>
</dbReference>
<dbReference type="RefSeq" id="WP_163819096.1">
    <property type="nucleotide sequence ID" value="NZ_JAAGOB010000006.1"/>
</dbReference>
<evidence type="ECO:0000259" key="5">
    <source>
        <dbReference type="PROSITE" id="PS50977"/>
    </source>
</evidence>
<dbReference type="EMBL" id="JAAGOB010000006">
    <property type="protein sequence ID" value="NED96333.1"/>
    <property type="molecule type" value="Genomic_DNA"/>
</dbReference>
<keyword evidence="7" id="KW-1185">Reference proteome</keyword>
<keyword evidence="3" id="KW-0804">Transcription</keyword>
<dbReference type="InterPro" id="IPR001647">
    <property type="entry name" value="HTH_TetR"/>
</dbReference>
<evidence type="ECO:0000256" key="2">
    <source>
        <dbReference type="ARBA" id="ARBA00023125"/>
    </source>
</evidence>
<dbReference type="Proteomes" id="UP000469185">
    <property type="component" value="Unassembled WGS sequence"/>
</dbReference>
<keyword evidence="1" id="KW-0805">Transcription regulation</keyword>
<dbReference type="InterPro" id="IPR050109">
    <property type="entry name" value="HTH-type_TetR-like_transc_reg"/>
</dbReference>
<accession>A0A6N9YMW6</accession>
<evidence type="ECO:0000256" key="4">
    <source>
        <dbReference type="PROSITE-ProRule" id="PRU00335"/>
    </source>
</evidence>
<feature type="domain" description="HTH tetR-type" evidence="5">
    <location>
        <begin position="15"/>
        <end position="75"/>
    </location>
</feature>
<keyword evidence="2 4" id="KW-0238">DNA-binding</keyword>
<dbReference type="PANTHER" id="PTHR30055:SF234">
    <property type="entry name" value="HTH-TYPE TRANSCRIPTIONAL REGULATOR BETI"/>
    <property type="match status" value="1"/>
</dbReference>
<comment type="caution">
    <text evidence="6">The sequence shown here is derived from an EMBL/GenBank/DDBJ whole genome shotgun (WGS) entry which is preliminary data.</text>
</comment>
<dbReference type="SUPFAM" id="SSF46689">
    <property type="entry name" value="Homeodomain-like"/>
    <property type="match status" value="1"/>
</dbReference>
<sequence length="201" mass="22248">MLGEPTRSRVAERRSSTIAEIVDAAWEVARTHGIGGLTLRDVARKVGMRPPSLYSYFDSKDALYDAMFAQGCREFLEAHASVRLTGETVADLKTVMRFFVGFCTENTVRYQLLFQRVVPGFEPSKESFALSEEGLRKVVTLLQSSGVTDARALDLLTAIGTGLADQQISNDPGGSRWIGLTDDAIEMFYAYVQQHMKGEPE</sequence>
<evidence type="ECO:0000313" key="7">
    <source>
        <dbReference type="Proteomes" id="UP000469185"/>
    </source>
</evidence>
<dbReference type="PANTHER" id="PTHR30055">
    <property type="entry name" value="HTH-TYPE TRANSCRIPTIONAL REGULATOR RUTR"/>
    <property type="match status" value="1"/>
</dbReference>
<dbReference type="Gene3D" id="1.10.357.10">
    <property type="entry name" value="Tetracycline Repressor, domain 2"/>
    <property type="match status" value="1"/>
</dbReference>
<gene>
    <name evidence="6" type="ORF">G1H11_13545</name>
</gene>
<dbReference type="GO" id="GO:0003700">
    <property type="term" value="F:DNA-binding transcription factor activity"/>
    <property type="evidence" value="ECO:0007669"/>
    <property type="project" value="TreeGrafter"/>
</dbReference>
<dbReference type="PRINTS" id="PR00455">
    <property type="entry name" value="HTHTETR"/>
</dbReference>
<evidence type="ECO:0000256" key="3">
    <source>
        <dbReference type="ARBA" id="ARBA00023163"/>
    </source>
</evidence>
<feature type="DNA-binding region" description="H-T-H motif" evidence="4">
    <location>
        <begin position="38"/>
        <end position="57"/>
    </location>
</feature>
<organism evidence="6 7">
    <name type="scientific">Phytoactinopolyspora alkaliphila</name>
    <dbReference type="NCBI Taxonomy" id="1783498"/>
    <lineage>
        <taxon>Bacteria</taxon>
        <taxon>Bacillati</taxon>
        <taxon>Actinomycetota</taxon>
        <taxon>Actinomycetes</taxon>
        <taxon>Jiangellales</taxon>
        <taxon>Jiangellaceae</taxon>
        <taxon>Phytoactinopolyspora</taxon>
    </lineage>
</organism>
<proteinExistence type="predicted"/>
<dbReference type="AlphaFoldDB" id="A0A6N9YMW6"/>